<comment type="similarity">
    <text evidence="2">Belongs to the TIP family.</text>
</comment>
<dbReference type="EMBL" id="ASGP02000001">
    <property type="protein sequence ID" value="KAH9527030.1"/>
    <property type="molecule type" value="Genomic_DNA"/>
</dbReference>
<gene>
    <name evidence="9" type="primary">ITFG1_1</name>
    <name evidence="9" type="ORF">DERF_001080</name>
</gene>
<keyword evidence="3 7" id="KW-0812">Transmembrane</keyword>
<feature type="domain" description="T-cell immunomodulatory protein TIP C2" evidence="8">
    <location>
        <begin position="555"/>
        <end position="601"/>
    </location>
</feature>
<keyword evidence="4 7" id="KW-1133">Transmembrane helix</keyword>
<evidence type="ECO:0000256" key="6">
    <source>
        <dbReference type="ARBA" id="ARBA00023180"/>
    </source>
</evidence>
<dbReference type="GO" id="GO:0005886">
    <property type="term" value="C:plasma membrane"/>
    <property type="evidence" value="ECO:0007669"/>
    <property type="project" value="TreeGrafter"/>
</dbReference>
<accession>A0A922I9U3</accession>
<evidence type="ECO:0000256" key="4">
    <source>
        <dbReference type="ARBA" id="ARBA00022989"/>
    </source>
</evidence>
<evidence type="ECO:0000313" key="9">
    <source>
        <dbReference type="EMBL" id="KAH9527030.1"/>
    </source>
</evidence>
<proteinExistence type="inferred from homology"/>
<feature type="transmembrane region" description="Helical" evidence="7">
    <location>
        <begin position="12"/>
        <end position="30"/>
    </location>
</feature>
<comment type="subcellular location">
    <subcellularLocation>
        <location evidence="1">Membrane</location>
        <topology evidence="1">Single-pass type I membrane protein</topology>
    </subcellularLocation>
</comment>
<dbReference type="SUPFAM" id="SSF69318">
    <property type="entry name" value="Integrin alpha N-terminal domain"/>
    <property type="match status" value="1"/>
</dbReference>
<dbReference type="InterPro" id="IPR024881">
    <property type="entry name" value="Tip"/>
</dbReference>
<name>A0A922I9U3_DERFA</name>
<evidence type="ECO:0000313" key="10">
    <source>
        <dbReference type="Proteomes" id="UP000790347"/>
    </source>
</evidence>
<dbReference type="Pfam" id="PF23122">
    <property type="entry name" value="C2_ITFG1"/>
    <property type="match status" value="1"/>
</dbReference>
<keyword evidence="6" id="KW-0325">Glycoprotein</keyword>
<keyword evidence="5 7" id="KW-0472">Membrane</keyword>
<comment type="caution">
    <text evidence="9">The sequence shown here is derived from an EMBL/GenBank/DDBJ whole genome shotgun (WGS) entry which is preliminary data.</text>
</comment>
<dbReference type="Proteomes" id="UP000790347">
    <property type="component" value="Unassembled WGS sequence"/>
</dbReference>
<dbReference type="InterPro" id="IPR057089">
    <property type="entry name" value="C2_TIP"/>
</dbReference>
<dbReference type="PANTHER" id="PTHR13412:SF0">
    <property type="entry name" value="T-CELL IMMUNOMODULATORY PROTEIN"/>
    <property type="match status" value="1"/>
</dbReference>
<sequence length="667" mass="76027">MPLQNCFHHFHYLITSVFIVFSLITILQSLSQQIVNNNSANRSIIDDDHVDDNYNLINLTDKLSNFNFENFFLPSSSSSSSSSQSQSRLSYGTTKFLAPEAIYSPFNPQSMIENISAIPLAYGDFDSDKFTDIFMLGNNGTSIYLLKGHSCVDGKTVLTFFGSRRCLSIVHDFHCHLSNNVYNLIASDFTGHMHQDLLITVKSTKFKSRYDIILVNGNTTAEEFNCNERKKILINNAKSEPFILDYNGDMISDFIVETDDCSLQLVLGGVTDTTIDTIDLYNNLTIDSKHELKNRYVCLSNLTKIKHLAHPHASGFLNLNSYLIDMTSDLFINGQNEFEYIYNIPQEGFQPNQNGENLYSFPTIASIRGQSSFVDLNYDGKLEHLIPVCLDSDAKSFAQCKQPNLMVFDMDTGDWFSILNTTEPLGTEFNRTLTFIDSRFCDYIEIPVTLHIGDIDYDGYPDFATILFDQQTEQTVAAIFLNKMIDGEKNTWNRIFQLDWIGEYTENVRMVSLFDIFNNGRLNLLITTENAHTNQLTLQSYDYYGEKSLYFSFLPYGGTPPGAMVCFAGPYTDDHCCSVQMSQTAHFALQPPYIIFGLGDVLKLPYEPDQMKNWELRVFINMSIYSLVSLSFLLILGLILTCAISILHFREKVEDRIDNQQYRNAWL</sequence>
<dbReference type="PANTHER" id="PTHR13412">
    <property type="entry name" value="T-CELL IMMUNOMODULATORY PROTEIN HOMOLOG"/>
    <property type="match status" value="1"/>
</dbReference>
<protein>
    <submittedName>
        <fullName evidence="9">T-cell immunomodulatory protein</fullName>
    </submittedName>
</protein>
<reference evidence="9" key="2">
    <citation type="journal article" date="2022" name="Res Sq">
        <title>Comparative Genomics Reveals Insights into the Divergent Evolution of Astigmatic Mites and Household Pest Adaptations.</title>
        <authorList>
            <person name="Xiong Q."/>
            <person name="Wan A.T.-Y."/>
            <person name="Liu X.-Y."/>
            <person name="Fung C.S.-H."/>
            <person name="Xiao X."/>
            <person name="Malainual N."/>
            <person name="Hou J."/>
            <person name="Wang L."/>
            <person name="Wang M."/>
            <person name="Yang K."/>
            <person name="Cui Y."/>
            <person name="Leung E."/>
            <person name="Nong W."/>
            <person name="Shin S.-K."/>
            <person name="Au S."/>
            <person name="Jeong K.Y."/>
            <person name="Chew F.T."/>
            <person name="Hui J."/>
            <person name="Leung T.F."/>
            <person name="Tungtrongchitr A."/>
            <person name="Zhong N."/>
            <person name="Liu Z."/>
            <person name="Tsui S."/>
        </authorList>
    </citation>
    <scope>NUCLEOTIDE SEQUENCE</scope>
    <source>
        <strain evidence="9">Derf</strain>
        <tissue evidence="9">Whole organism</tissue>
    </source>
</reference>
<dbReference type="AlphaFoldDB" id="A0A922I9U3"/>
<keyword evidence="10" id="KW-1185">Reference proteome</keyword>
<evidence type="ECO:0000256" key="3">
    <source>
        <dbReference type="ARBA" id="ARBA00022692"/>
    </source>
</evidence>
<evidence type="ECO:0000256" key="5">
    <source>
        <dbReference type="ARBA" id="ARBA00023136"/>
    </source>
</evidence>
<organism evidence="9 10">
    <name type="scientific">Dermatophagoides farinae</name>
    <name type="common">American house dust mite</name>
    <dbReference type="NCBI Taxonomy" id="6954"/>
    <lineage>
        <taxon>Eukaryota</taxon>
        <taxon>Metazoa</taxon>
        <taxon>Ecdysozoa</taxon>
        <taxon>Arthropoda</taxon>
        <taxon>Chelicerata</taxon>
        <taxon>Arachnida</taxon>
        <taxon>Acari</taxon>
        <taxon>Acariformes</taxon>
        <taxon>Sarcoptiformes</taxon>
        <taxon>Astigmata</taxon>
        <taxon>Psoroptidia</taxon>
        <taxon>Analgoidea</taxon>
        <taxon>Pyroglyphidae</taxon>
        <taxon>Dermatophagoidinae</taxon>
        <taxon>Dermatophagoides</taxon>
    </lineage>
</organism>
<evidence type="ECO:0000259" key="8">
    <source>
        <dbReference type="Pfam" id="PF23122"/>
    </source>
</evidence>
<reference evidence="9" key="1">
    <citation type="submission" date="2013-05" db="EMBL/GenBank/DDBJ databases">
        <authorList>
            <person name="Yim A.K.Y."/>
            <person name="Chan T.F."/>
            <person name="Ji K.M."/>
            <person name="Liu X.Y."/>
            <person name="Zhou J.W."/>
            <person name="Li R.Q."/>
            <person name="Yang K.Y."/>
            <person name="Li J."/>
            <person name="Li M."/>
            <person name="Law P.T.W."/>
            <person name="Wu Y.L."/>
            <person name="Cai Z.L."/>
            <person name="Qin H."/>
            <person name="Bao Y."/>
            <person name="Leung R.K.K."/>
            <person name="Ng P.K.S."/>
            <person name="Zou J."/>
            <person name="Zhong X.J."/>
            <person name="Ran P.X."/>
            <person name="Zhong N.S."/>
            <person name="Liu Z.G."/>
            <person name="Tsui S.K.W."/>
        </authorList>
    </citation>
    <scope>NUCLEOTIDE SEQUENCE</scope>
    <source>
        <strain evidence="9">Derf</strain>
        <tissue evidence="9">Whole organism</tissue>
    </source>
</reference>
<evidence type="ECO:0000256" key="7">
    <source>
        <dbReference type="SAM" id="Phobius"/>
    </source>
</evidence>
<evidence type="ECO:0000256" key="1">
    <source>
        <dbReference type="ARBA" id="ARBA00004479"/>
    </source>
</evidence>
<evidence type="ECO:0000256" key="2">
    <source>
        <dbReference type="ARBA" id="ARBA00006496"/>
    </source>
</evidence>
<dbReference type="InterPro" id="IPR028994">
    <property type="entry name" value="Integrin_alpha_N"/>
</dbReference>
<feature type="transmembrane region" description="Helical" evidence="7">
    <location>
        <begin position="624"/>
        <end position="647"/>
    </location>
</feature>